<dbReference type="GO" id="GO:0000150">
    <property type="term" value="F:DNA strand exchange activity"/>
    <property type="evidence" value="ECO:0007669"/>
    <property type="project" value="InterPro"/>
</dbReference>
<evidence type="ECO:0000313" key="5">
    <source>
        <dbReference type="Proteomes" id="UP000198820"/>
    </source>
</evidence>
<feature type="domain" description="Resolvase/invertase-type recombinase catalytic" evidence="2">
    <location>
        <begin position="1"/>
        <end position="148"/>
    </location>
</feature>
<dbReference type="SMART" id="SM00857">
    <property type="entry name" value="Resolvase"/>
    <property type="match status" value="1"/>
</dbReference>
<keyword evidence="5" id="KW-1185">Reference proteome</keyword>
<dbReference type="PANTHER" id="PTHR30461">
    <property type="entry name" value="DNA-INVERTASE FROM LAMBDOID PROPHAGE"/>
    <property type="match status" value="1"/>
</dbReference>
<organism evidence="4 5">
    <name type="scientific">Psychroflexus halocasei</name>
    <dbReference type="NCBI Taxonomy" id="908615"/>
    <lineage>
        <taxon>Bacteria</taxon>
        <taxon>Pseudomonadati</taxon>
        <taxon>Bacteroidota</taxon>
        <taxon>Flavobacteriia</taxon>
        <taxon>Flavobacteriales</taxon>
        <taxon>Flavobacteriaceae</taxon>
        <taxon>Psychroflexus</taxon>
    </lineage>
</organism>
<dbReference type="Pfam" id="PF13408">
    <property type="entry name" value="Zn_ribbon_recom"/>
    <property type="match status" value="1"/>
</dbReference>
<dbReference type="Pfam" id="PF07508">
    <property type="entry name" value="Recombinase"/>
    <property type="match status" value="1"/>
</dbReference>
<sequence>MIGIYTRLSKEDDSSSSIENQIREGKSFVKSINKPFKIYNEGEGVSGAVELEDRPELLKLYNDLKTNKLTGVWFRNENRLSRSQRTYILFIDLCLKNDIDVYFNNKKIDLTNPSNSLTGSILAAINSYTLKLQSKQTKTAIKNNIEAGRVHGLIPYGFKADKNRKMVIDKEEAEVVKWLYNKHIEGFGCRSLAKKLNEKGVKNRGKYFDLTGIHYLLNNELYKGQRYFSGSYYPVNQIVTDEVWEASQLAFRKNIKNSGKKSKNNYLLIGLITCVHCQSGFSCKIGKGNEASYYFCKGRRYRRNCNVKSLNMNNLDNLIWDYYFVEKNLLKKLKLKVDKVSNSSYIKALLNDLKKLNNENDILVQNKKRAVNLAVSGVIDEKDIKVELIKIDNRKIKIEKDIIEVNEKLDFYNNSKELLNNLENINLNNSFENKKKLITRYIDEILISSDYVKKPTNKKLIDNKIMYGHSHQVVVKFKMLLEPDYFYYNSNKFIENTPPRKTAGLYS</sequence>
<dbReference type="RefSeq" id="WP_093245986.1">
    <property type="nucleotide sequence ID" value="NZ_FNQF01000018.1"/>
</dbReference>
<proteinExistence type="predicted"/>
<feature type="coiled-coil region" evidence="1">
    <location>
        <begin position="346"/>
        <end position="373"/>
    </location>
</feature>
<accession>A0A1H4DXZ8</accession>
<dbReference type="InterPro" id="IPR038109">
    <property type="entry name" value="DNA_bind_recomb_sf"/>
</dbReference>
<evidence type="ECO:0000259" key="2">
    <source>
        <dbReference type="PROSITE" id="PS51736"/>
    </source>
</evidence>
<evidence type="ECO:0000259" key="3">
    <source>
        <dbReference type="PROSITE" id="PS51737"/>
    </source>
</evidence>
<dbReference type="Proteomes" id="UP000198820">
    <property type="component" value="Unassembled WGS sequence"/>
</dbReference>
<feature type="domain" description="Recombinase" evidence="3">
    <location>
        <begin position="155"/>
        <end position="257"/>
    </location>
</feature>
<dbReference type="CDD" id="cd00338">
    <property type="entry name" value="Ser_Recombinase"/>
    <property type="match status" value="1"/>
</dbReference>
<gene>
    <name evidence="4" type="ORF">SAMN05421540_1182</name>
</gene>
<dbReference type="PROSITE" id="PS51736">
    <property type="entry name" value="RECOMBINASES_3"/>
    <property type="match status" value="1"/>
</dbReference>
<evidence type="ECO:0000313" key="4">
    <source>
        <dbReference type="EMBL" id="SEA77486.1"/>
    </source>
</evidence>
<dbReference type="InterPro" id="IPR006119">
    <property type="entry name" value="Resolv_N"/>
</dbReference>
<dbReference type="AlphaFoldDB" id="A0A1H4DXZ8"/>
<dbReference type="InterPro" id="IPR011109">
    <property type="entry name" value="DNA_bind_recombinase_dom"/>
</dbReference>
<dbReference type="STRING" id="908615.SAMN05421540_1182"/>
<protein>
    <submittedName>
        <fullName evidence="4">Site-specific DNA recombinase</fullName>
    </submittedName>
</protein>
<reference evidence="4 5" key="1">
    <citation type="submission" date="2016-10" db="EMBL/GenBank/DDBJ databases">
        <authorList>
            <person name="de Groot N.N."/>
        </authorList>
    </citation>
    <scope>NUCLEOTIDE SEQUENCE [LARGE SCALE GENOMIC DNA]</scope>
    <source>
        <strain evidence="4 5">DSM 23581</strain>
    </source>
</reference>
<name>A0A1H4DXZ8_9FLAO</name>
<dbReference type="InterPro" id="IPR050639">
    <property type="entry name" value="SSR_resolvase"/>
</dbReference>
<dbReference type="SUPFAM" id="SSF53041">
    <property type="entry name" value="Resolvase-like"/>
    <property type="match status" value="1"/>
</dbReference>
<dbReference type="InterPro" id="IPR025827">
    <property type="entry name" value="Zn_ribbon_recom_dom"/>
</dbReference>
<dbReference type="InterPro" id="IPR036162">
    <property type="entry name" value="Resolvase-like_N_sf"/>
</dbReference>
<dbReference type="GO" id="GO:0003677">
    <property type="term" value="F:DNA binding"/>
    <property type="evidence" value="ECO:0007669"/>
    <property type="project" value="InterPro"/>
</dbReference>
<evidence type="ECO:0000256" key="1">
    <source>
        <dbReference type="SAM" id="Coils"/>
    </source>
</evidence>
<dbReference type="Gene3D" id="3.90.1750.20">
    <property type="entry name" value="Putative Large Serine Recombinase, Chain B, Domain 2"/>
    <property type="match status" value="1"/>
</dbReference>
<keyword evidence="1" id="KW-0175">Coiled coil</keyword>
<dbReference type="EMBL" id="FNQF01000018">
    <property type="protein sequence ID" value="SEA77486.1"/>
    <property type="molecule type" value="Genomic_DNA"/>
</dbReference>
<dbReference type="Gene3D" id="3.40.50.1390">
    <property type="entry name" value="Resolvase, N-terminal catalytic domain"/>
    <property type="match status" value="1"/>
</dbReference>
<dbReference type="Pfam" id="PF00239">
    <property type="entry name" value="Resolvase"/>
    <property type="match status" value="1"/>
</dbReference>
<dbReference type="PANTHER" id="PTHR30461:SF23">
    <property type="entry name" value="DNA RECOMBINASE-RELATED"/>
    <property type="match status" value="1"/>
</dbReference>
<dbReference type="PROSITE" id="PS51737">
    <property type="entry name" value="RECOMBINASE_DNA_BIND"/>
    <property type="match status" value="1"/>
</dbReference>